<evidence type="ECO:0000313" key="3">
    <source>
        <dbReference type="Proteomes" id="UP001596297"/>
    </source>
</evidence>
<keyword evidence="1" id="KW-0812">Transmembrane</keyword>
<comment type="caution">
    <text evidence="2">The sequence shown here is derived from an EMBL/GenBank/DDBJ whole genome shotgun (WGS) entry which is preliminary data.</text>
</comment>
<keyword evidence="1" id="KW-1133">Transmembrane helix</keyword>
<feature type="transmembrane region" description="Helical" evidence="1">
    <location>
        <begin position="56"/>
        <end position="77"/>
    </location>
</feature>
<keyword evidence="3" id="KW-1185">Reference proteome</keyword>
<gene>
    <name evidence="2" type="ORF">ACFP81_14155</name>
</gene>
<proteinExistence type="predicted"/>
<evidence type="ECO:0000313" key="2">
    <source>
        <dbReference type="EMBL" id="MFC6593035.1"/>
    </source>
</evidence>
<dbReference type="Pfam" id="PF04298">
    <property type="entry name" value="Zn_peptidase_2"/>
    <property type="match status" value="1"/>
</dbReference>
<dbReference type="PANTHER" id="PTHR36434:SF1">
    <property type="entry name" value="MEMBRANE PROTEASE YUGP-RELATED"/>
    <property type="match status" value="1"/>
</dbReference>
<protein>
    <submittedName>
        <fullName evidence="2">Zinc metallopeptidase</fullName>
    </submittedName>
</protein>
<dbReference type="PANTHER" id="PTHR36434">
    <property type="entry name" value="MEMBRANE PROTEASE YUGP-RELATED"/>
    <property type="match status" value="1"/>
</dbReference>
<dbReference type="InterPro" id="IPR007395">
    <property type="entry name" value="Zn_peptidase_2"/>
</dbReference>
<dbReference type="RefSeq" id="WP_380084156.1">
    <property type="nucleotide sequence ID" value="NZ_JBHSWD010000003.1"/>
</dbReference>
<sequence length="81" mass="8625">MWAGVVLFGGALLFHLVTLPVEFDASRRALVYLRSNGVVRAGEESDGAGKVLTAAALTYVLAFAMALAQFLHFLGLARSND</sequence>
<organism evidence="2 3">
    <name type="scientific">Deinococcus lacus</name>
    <dbReference type="NCBI Taxonomy" id="392561"/>
    <lineage>
        <taxon>Bacteria</taxon>
        <taxon>Thermotogati</taxon>
        <taxon>Deinococcota</taxon>
        <taxon>Deinococci</taxon>
        <taxon>Deinococcales</taxon>
        <taxon>Deinococcaceae</taxon>
        <taxon>Deinococcus</taxon>
    </lineage>
</organism>
<reference evidence="3" key="1">
    <citation type="journal article" date="2019" name="Int. J. Syst. Evol. Microbiol.">
        <title>The Global Catalogue of Microorganisms (GCM) 10K type strain sequencing project: providing services to taxonomists for standard genome sequencing and annotation.</title>
        <authorList>
            <consortium name="The Broad Institute Genomics Platform"/>
            <consortium name="The Broad Institute Genome Sequencing Center for Infectious Disease"/>
            <person name="Wu L."/>
            <person name="Ma J."/>
        </authorList>
    </citation>
    <scope>NUCLEOTIDE SEQUENCE [LARGE SCALE GENOMIC DNA]</scope>
    <source>
        <strain evidence="3">CGMCC 1.15772</strain>
    </source>
</reference>
<accession>A0ABW1YHI0</accession>
<dbReference type="Proteomes" id="UP001596297">
    <property type="component" value="Unassembled WGS sequence"/>
</dbReference>
<evidence type="ECO:0000256" key="1">
    <source>
        <dbReference type="SAM" id="Phobius"/>
    </source>
</evidence>
<dbReference type="EMBL" id="JBHSWD010000003">
    <property type="protein sequence ID" value="MFC6593035.1"/>
    <property type="molecule type" value="Genomic_DNA"/>
</dbReference>
<keyword evidence="1" id="KW-0472">Membrane</keyword>
<name>A0ABW1YHI0_9DEIO</name>